<dbReference type="Pfam" id="PF12802">
    <property type="entry name" value="MarR_2"/>
    <property type="match status" value="1"/>
</dbReference>
<feature type="transmembrane region" description="Helical" evidence="1">
    <location>
        <begin position="146"/>
        <end position="171"/>
    </location>
</feature>
<dbReference type="InterPro" id="IPR007065">
    <property type="entry name" value="HPP"/>
</dbReference>
<keyword evidence="1" id="KW-0472">Membrane</keyword>
<keyword evidence="4" id="KW-1185">Reference proteome</keyword>
<proteinExistence type="predicted"/>
<reference evidence="3 4" key="1">
    <citation type="submission" date="2020-07" db="EMBL/GenBank/DDBJ databases">
        <title>Genomic Encyclopedia of Type Strains, Phase IV (KMG-V): Genome sequencing to study the core and pangenomes of soil and plant-associated prokaryotes.</title>
        <authorList>
            <person name="Whitman W."/>
        </authorList>
    </citation>
    <scope>NUCLEOTIDE SEQUENCE [LARGE SCALE GENOMIC DNA]</scope>
    <source>
        <strain evidence="3 4">SAS40</strain>
    </source>
</reference>
<dbReference type="InterPro" id="IPR058581">
    <property type="entry name" value="TM_HPP"/>
</dbReference>
<accession>A0A7Y9IS13</accession>
<dbReference type="PANTHER" id="PTHR33741">
    <property type="entry name" value="TRANSMEMBRANE PROTEIN DDB_G0269096-RELATED"/>
    <property type="match status" value="1"/>
</dbReference>
<sequence>MSFPTASIASWLGACVPEPLHVSRTERLRAVLGALIGIGLTGVMSIWTMGDHADLPLLIAPMGASAVLLFAAPASPLAQPWSVIGGNLLAAAIGVTCANWIPVPILAAAVAVALAIAMMFACRCLHPPSGAVALTAVFGGPGIKAAGYGFVVMPVAINSVIMLACALLFHWATRHRYPHHGGTPHVARTTRSGVTDADIAAVLDSRNELLTIDTDDLVTLVDDAEQRAQQRTEQRAEPRACSRAADADDLTATHAAPFHAHADMTTRSTKPLQKSDFEVLSEFRHQLRRFLHFSEEVVQAEGITPLQYLLLLHIKGFPGREWATIGELAERMVSVHHGTVALVNRCVALGLVRREPAPEDKRQVRIHLTEQGEVVLARLAALHREELKTTSRHFQLPFENL</sequence>
<feature type="transmembrane region" description="Helical" evidence="1">
    <location>
        <begin position="30"/>
        <end position="49"/>
    </location>
</feature>
<evidence type="ECO:0000313" key="3">
    <source>
        <dbReference type="EMBL" id="NYE81503.1"/>
    </source>
</evidence>
<dbReference type="SUPFAM" id="SSF46785">
    <property type="entry name" value="Winged helix' DNA-binding domain"/>
    <property type="match status" value="1"/>
</dbReference>
<dbReference type="InterPro" id="IPR036388">
    <property type="entry name" value="WH-like_DNA-bd_sf"/>
</dbReference>
<evidence type="ECO:0000259" key="2">
    <source>
        <dbReference type="PROSITE" id="PS50995"/>
    </source>
</evidence>
<dbReference type="InterPro" id="IPR000835">
    <property type="entry name" value="HTH_MarR-typ"/>
</dbReference>
<evidence type="ECO:0000256" key="1">
    <source>
        <dbReference type="SAM" id="Phobius"/>
    </source>
</evidence>
<dbReference type="PROSITE" id="PS50995">
    <property type="entry name" value="HTH_MARR_2"/>
    <property type="match status" value="1"/>
</dbReference>
<name>A0A7Y9IS13_9BURK</name>
<keyword evidence="3" id="KW-0238">DNA-binding</keyword>
<dbReference type="EMBL" id="JACBYR010000001">
    <property type="protein sequence ID" value="NYE81503.1"/>
    <property type="molecule type" value="Genomic_DNA"/>
</dbReference>
<keyword evidence="1" id="KW-0812">Transmembrane</keyword>
<feature type="domain" description="HTH marR-type" evidence="2">
    <location>
        <begin position="273"/>
        <end position="401"/>
    </location>
</feature>
<dbReference type="GO" id="GO:0003700">
    <property type="term" value="F:DNA-binding transcription factor activity"/>
    <property type="evidence" value="ECO:0007669"/>
    <property type="project" value="InterPro"/>
</dbReference>
<dbReference type="Proteomes" id="UP000542125">
    <property type="component" value="Unassembled WGS sequence"/>
</dbReference>
<dbReference type="GO" id="GO:0003677">
    <property type="term" value="F:DNA binding"/>
    <property type="evidence" value="ECO:0007669"/>
    <property type="project" value="UniProtKB-KW"/>
</dbReference>
<comment type="caution">
    <text evidence="3">The sequence shown here is derived from an EMBL/GenBank/DDBJ whole genome shotgun (WGS) entry which is preliminary data.</text>
</comment>
<dbReference type="PANTHER" id="PTHR33741:SF5">
    <property type="entry name" value="TRANSMEMBRANE PROTEIN DDB_G0269096-RELATED"/>
    <property type="match status" value="1"/>
</dbReference>
<dbReference type="InterPro" id="IPR036390">
    <property type="entry name" value="WH_DNA-bd_sf"/>
</dbReference>
<dbReference type="SMART" id="SM00347">
    <property type="entry name" value="HTH_MARR"/>
    <property type="match status" value="1"/>
</dbReference>
<gene>
    <name evidence="3" type="ORF">FHW18_000774</name>
</gene>
<feature type="transmembrane region" description="Helical" evidence="1">
    <location>
        <begin position="107"/>
        <end position="125"/>
    </location>
</feature>
<dbReference type="Gene3D" id="1.10.10.10">
    <property type="entry name" value="Winged helix-like DNA-binding domain superfamily/Winged helix DNA-binding domain"/>
    <property type="match status" value="1"/>
</dbReference>
<evidence type="ECO:0000313" key="4">
    <source>
        <dbReference type="Proteomes" id="UP000542125"/>
    </source>
</evidence>
<dbReference type="RefSeq" id="WP_179583551.1">
    <property type="nucleotide sequence ID" value="NZ_JACBYR010000001.1"/>
</dbReference>
<dbReference type="AlphaFoldDB" id="A0A7Y9IS13"/>
<organism evidence="3 4">
    <name type="scientific">Pigmentiphaga litoralis</name>
    <dbReference type="NCBI Taxonomy" id="516702"/>
    <lineage>
        <taxon>Bacteria</taxon>
        <taxon>Pseudomonadati</taxon>
        <taxon>Pseudomonadota</taxon>
        <taxon>Betaproteobacteria</taxon>
        <taxon>Burkholderiales</taxon>
        <taxon>Alcaligenaceae</taxon>
        <taxon>Pigmentiphaga</taxon>
    </lineage>
</organism>
<dbReference type="Pfam" id="PF04982">
    <property type="entry name" value="TM_HPP"/>
    <property type="match status" value="1"/>
</dbReference>
<protein>
    <submittedName>
        <fullName evidence="3">CBS-domain-containing membrane protein/DNA-binding MarR family transcriptional regulator</fullName>
    </submittedName>
</protein>
<keyword evidence="1" id="KW-1133">Transmembrane helix</keyword>